<dbReference type="EMBL" id="WBMT01000002">
    <property type="protein sequence ID" value="KAB2351728.1"/>
    <property type="molecule type" value="Genomic_DNA"/>
</dbReference>
<dbReference type="AlphaFoldDB" id="A0A6H9Z8H6"/>
<feature type="transmembrane region" description="Helical" evidence="2">
    <location>
        <begin position="125"/>
        <end position="143"/>
    </location>
</feature>
<protein>
    <submittedName>
        <fullName evidence="4">PspC domain-containing protein</fullName>
    </submittedName>
</protein>
<reference evidence="4 5" key="1">
    <citation type="submission" date="2019-09" db="EMBL/GenBank/DDBJ databases">
        <title>Actinomadura physcomitrii sp. nov., a novel actinomycete isolated from moss [Physcomitrium sphaericum (Ludw) Fuernr].</title>
        <authorList>
            <person name="Zhuang X."/>
            <person name="Liu C."/>
        </authorList>
    </citation>
    <scope>NUCLEOTIDE SEQUENCE [LARGE SCALE GENOMIC DNA]</scope>
    <source>
        <strain evidence="4 5">HMC1</strain>
    </source>
</reference>
<feature type="domain" description="Phage shock protein PspC N-terminal" evidence="3">
    <location>
        <begin position="30"/>
        <end position="83"/>
    </location>
</feature>
<evidence type="ECO:0000313" key="5">
    <source>
        <dbReference type="Proteomes" id="UP000468735"/>
    </source>
</evidence>
<comment type="caution">
    <text evidence="4">The sequence shown here is derived from an EMBL/GenBank/DDBJ whole genome shotgun (WGS) entry which is preliminary data.</text>
</comment>
<name>A0A6H9Z8H6_9ACTN</name>
<feature type="region of interest" description="Disordered" evidence="1">
    <location>
        <begin position="1"/>
        <end position="27"/>
    </location>
</feature>
<accession>A0A6H9Z8H6</accession>
<feature type="transmembrane region" description="Helical" evidence="2">
    <location>
        <begin position="271"/>
        <end position="290"/>
    </location>
</feature>
<organism evidence="4 5">
    <name type="scientific">Actinomadura rudentiformis</name>
    <dbReference type="NCBI Taxonomy" id="359158"/>
    <lineage>
        <taxon>Bacteria</taxon>
        <taxon>Bacillati</taxon>
        <taxon>Actinomycetota</taxon>
        <taxon>Actinomycetes</taxon>
        <taxon>Streptosporangiales</taxon>
        <taxon>Thermomonosporaceae</taxon>
        <taxon>Actinomadura</taxon>
    </lineage>
</organism>
<dbReference type="InterPro" id="IPR007168">
    <property type="entry name" value="Phageshock_PspC_N"/>
</dbReference>
<gene>
    <name evidence="4" type="ORF">F8566_05820</name>
</gene>
<proteinExistence type="predicted"/>
<keyword evidence="5" id="KW-1185">Reference proteome</keyword>
<dbReference type="Proteomes" id="UP000468735">
    <property type="component" value="Unassembled WGS sequence"/>
</dbReference>
<dbReference type="OrthoDB" id="3535301at2"/>
<feature type="transmembrane region" description="Helical" evidence="2">
    <location>
        <begin position="103"/>
        <end position="119"/>
    </location>
</feature>
<feature type="compositionally biased region" description="Low complexity" evidence="1">
    <location>
        <begin position="245"/>
        <end position="262"/>
    </location>
</feature>
<dbReference type="RefSeq" id="WP_151558759.1">
    <property type="nucleotide sequence ID" value="NZ_WBMT01000002.1"/>
</dbReference>
<evidence type="ECO:0000313" key="4">
    <source>
        <dbReference type="EMBL" id="KAB2351728.1"/>
    </source>
</evidence>
<keyword evidence="2" id="KW-0472">Membrane</keyword>
<feature type="transmembrane region" description="Helical" evidence="2">
    <location>
        <begin position="296"/>
        <end position="317"/>
    </location>
</feature>
<sequence>MVEDRSAASPPPPPQSSTPRSSTEGAYERMPRVTEGRILAGVCTGVGRATGVDPVVIRVGFGILMLAHGQGLVLYIAAALLMPGRPQDLAPAEQLFRRRFDKAAVLSILGALMCLGFALSMAGGAVFGDALAIFTVFGLVLLVSHARGVDLAAAARTFPERLQGHPLDQPYRGAAGTAGAAGAESTGISLDKLGRTPGGLPEGMIDLAALGGTPHAGTRPVDDGPVDTLPADTQPAGTRPAAERAAPSMKARSAGAAAAIRKQQGPPLTQITLLAAMAAGAAMIPVAGGHPAPQNGIIIASVALAVIGGGLLLGGWFRARGLATAGTVLTLSLLAGSAATEVPRDARYGEIKWRPTDATRTEQAYKVAVGSAVLDLTALPMKPGERITINVDVLLGGLKVKLPPKARVELDAQIGLGDMSVDLRTISGPRAKVNEVLPPLDGTTVNPPVISLRIRGKVGEIQVDHV</sequence>
<keyword evidence="2" id="KW-0812">Transmembrane</keyword>
<evidence type="ECO:0000256" key="2">
    <source>
        <dbReference type="SAM" id="Phobius"/>
    </source>
</evidence>
<dbReference type="Pfam" id="PF04024">
    <property type="entry name" value="PspC"/>
    <property type="match status" value="1"/>
</dbReference>
<evidence type="ECO:0000259" key="3">
    <source>
        <dbReference type="Pfam" id="PF04024"/>
    </source>
</evidence>
<evidence type="ECO:0000256" key="1">
    <source>
        <dbReference type="SAM" id="MobiDB-lite"/>
    </source>
</evidence>
<feature type="transmembrane region" description="Helical" evidence="2">
    <location>
        <begin position="55"/>
        <end position="82"/>
    </location>
</feature>
<keyword evidence="2" id="KW-1133">Transmembrane helix</keyword>
<feature type="region of interest" description="Disordered" evidence="1">
    <location>
        <begin position="211"/>
        <end position="262"/>
    </location>
</feature>